<dbReference type="OrthoDB" id="6749779at2759"/>
<dbReference type="Proteomes" id="UP001152799">
    <property type="component" value="Chromosome 3"/>
</dbReference>
<feature type="compositionally biased region" description="Polar residues" evidence="1">
    <location>
        <begin position="22"/>
        <end position="35"/>
    </location>
</feature>
<name>A0A9N9MPH5_9CUCU</name>
<feature type="compositionally biased region" description="Acidic residues" evidence="1">
    <location>
        <begin position="145"/>
        <end position="162"/>
    </location>
</feature>
<feature type="compositionally biased region" description="Polar residues" evidence="1">
    <location>
        <begin position="169"/>
        <end position="179"/>
    </location>
</feature>
<proteinExistence type="predicted"/>
<dbReference type="PANTHER" id="PTHR10773:SF19">
    <property type="match status" value="1"/>
</dbReference>
<dbReference type="AlphaFoldDB" id="A0A9N9MPH5"/>
<feature type="region of interest" description="Disordered" evidence="1">
    <location>
        <begin position="139"/>
        <end position="205"/>
    </location>
</feature>
<keyword evidence="3" id="KW-1185">Reference proteome</keyword>
<feature type="region of interest" description="Disordered" evidence="1">
    <location>
        <begin position="17"/>
        <end position="39"/>
    </location>
</feature>
<sequence length="794" mass="91157">MSSRSKKILALAIGHKGDDSGSIGNHITGEPSSDLPSPASFSIRPVDDFPVHYEVTEFESGELIERSGMQMDIDPEIFAADTGLEYNNIPVNCLLTEPTTQSNKADNLGLFIDNSCTAIDIQTTDGGNESCEKDGAAVSAFSHDEEGEEQEEDPFAGDDTFNDPDFLLTSESDNESNPEQAIPKKKIKVLRQDSENSSTVTQEKLQYDVPCRRSRKIRKDRKDKRNLGKAYVTEKGKIVPEKKCAEELQQCRMKCKNKFDYAVRKELFDSFWAMKSRDRRSDYLSGLVTSQSKATQRLRHEGQSIRNRTLTYVYHLKINGQMQVICKSCFQKTFDVTDGFIKYMLMSRTDNTAGIAQTDQRGAHPPPSKTSEERKNEVFAHINSFPRYKSHYSRRHTDIDYLAANLNIRLMYSLYKENHSNPVSYGIYRQLFNEMNLSFKLPHNDTCNTCDTFSLQFKLASTEDQKAIQTEWDKHKDMADKHYLAKSNDKENAKIDKSMKTISFDLQQVLATPHIQTNVIFYKRQLSVYNLTIYDGVEGIANNFLWDETKAGRGANQIGSCLFKYLTELPPEVTQVVMYSDTCTGQNRNSHIAAMCFSALQKNPNLKSIDHKFMVSGHSHMECDTANVMIEKKKKRTDMRIHHPWDWAQLIRTVGTKNKFLVTEMQQENFLDFKSFYSQKLQIKSKNCDNEKFVWHDVQWMRFTADQIGIIDYKTSIDASELFKKMSFLRRRQVNPVLDAPRQYSKLLPISEEKKKDLLSILHLIDPVFHHYYANLPVSSSRGDEQNSSDEDEN</sequence>
<accession>A0A9N9MPH5</accession>
<dbReference type="PANTHER" id="PTHR10773">
    <property type="entry name" value="DNA-DIRECTED RNA POLYMERASES I, II, AND III SUBUNIT RPABC2"/>
    <property type="match status" value="1"/>
</dbReference>
<feature type="region of interest" description="Disordered" evidence="1">
    <location>
        <begin position="354"/>
        <end position="374"/>
    </location>
</feature>
<evidence type="ECO:0000313" key="2">
    <source>
        <dbReference type="EMBL" id="CAG9765960.1"/>
    </source>
</evidence>
<feature type="compositionally biased region" description="Polar residues" evidence="1">
    <location>
        <begin position="195"/>
        <end position="204"/>
    </location>
</feature>
<dbReference type="EMBL" id="OU892279">
    <property type="protein sequence ID" value="CAG9765960.1"/>
    <property type="molecule type" value="Genomic_DNA"/>
</dbReference>
<evidence type="ECO:0000256" key="1">
    <source>
        <dbReference type="SAM" id="MobiDB-lite"/>
    </source>
</evidence>
<evidence type="ECO:0000313" key="3">
    <source>
        <dbReference type="Proteomes" id="UP001152799"/>
    </source>
</evidence>
<protein>
    <submittedName>
        <fullName evidence="2">Uncharacterized protein</fullName>
    </submittedName>
</protein>
<reference evidence="2" key="1">
    <citation type="submission" date="2022-01" db="EMBL/GenBank/DDBJ databases">
        <authorList>
            <person name="King R."/>
        </authorList>
    </citation>
    <scope>NUCLEOTIDE SEQUENCE</scope>
</reference>
<gene>
    <name evidence="2" type="ORF">CEUTPL_LOCUS6555</name>
</gene>
<organism evidence="2 3">
    <name type="scientific">Ceutorhynchus assimilis</name>
    <name type="common">cabbage seed weevil</name>
    <dbReference type="NCBI Taxonomy" id="467358"/>
    <lineage>
        <taxon>Eukaryota</taxon>
        <taxon>Metazoa</taxon>
        <taxon>Ecdysozoa</taxon>
        <taxon>Arthropoda</taxon>
        <taxon>Hexapoda</taxon>
        <taxon>Insecta</taxon>
        <taxon>Pterygota</taxon>
        <taxon>Neoptera</taxon>
        <taxon>Endopterygota</taxon>
        <taxon>Coleoptera</taxon>
        <taxon>Polyphaga</taxon>
        <taxon>Cucujiformia</taxon>
        <taxon>Curculionidae</taxon>
        <taxon>Ceutorhynchinae</taxon>
        <taxon>Ceutorhynchus</taxon>
    </lineage>
</organism>